<gene>
    <name evidence="6" type="ORF">SCAR479_02622</name>
</gene>
<dbReference type="Gene3D" id="3.40.50.1820">
    <property type="entry name" value="alpha/beta hydrolase"/>
    <property type="match status" value="1"/>
</dbReference>
<keyword evidence="5" id="KW-0732">Signal</keyword>
<dbReference type="PANTHER" id="PTHR10272">
    <property type="entry name" value="PLATELET-ACTIVATING FACTOR ACETYLHYDROLASE"/>
    <property type="match status" value="1"/>
</dbReference>
<protein>
    <recommendedName>
        <fullName evidence="1">1-alkyl-2-acetylglycerophosphocholine esterase</fullName>
        <ecNumber evidence="1">3.1.1.47</ecNumber>
    </recommendedName>
</protein>
<evidence type="ECO:0000256" key="3">
    <source>
        <dbReference type="ARBA" id="ARBA00022963"/>
    </source>
</evidence>
<name>A0ABR2Y389_9PEZI</name>
<evidence type="ECO:0000313" key="7">
    <source>
        <dbReference type="Proteomes" id="UP001465668"/>
    </source>
</evidence>
<dbReference type="PANTHER" id="PTHR10272:SF14">
    <property type="entry name" value="PAF ACETYLHYDROLASE FAMILY PROTEIN"/>
    <property type="match status" value="1"/>
</dbReference>
<dbReference type="InterPro" id="IPR029058">
    <property type="entry name" value="AB_hydrolase_fold"/>
</dbReference>
<comment type="caution">
    <text evidence="6">The sequence shown here is derived from an EMBL/GenBank/DDBJ whole genome shotgun (WGS) entry which is preliminary data.</text>
</comment>
<keyword evidence="4" id="KW-0443">Lipid metabolism</keyword>
<feature type="chain" id="PRO_5045516280" description="1-alkyl-2-acetylglycerophosphocholine esterase" evidence="5">
    <location>
        <begin position="20"/>
        <end position="379"/>
    </location>
</feature>
<evidence type="ECO:0000256" key="5">
    <source>
        <dbReference type="SAM" id="SignalP"/>
    </source>
</evidence>
<dbReference type="GO" id="GO:0016787">
    <property type="term" value="F:hydrolase activity"/>
    <property type="evidence" value="ECO:0007669"/>
    <property type="project" value="UniProtKB-KW"/>
</dbReference>
<evidence type="ECO:0000256" key="1">
    <source>
        <dbReference type="ARBA" id="ARBA00013201"/>
    </source>
</evidence>
<keyword evidence="2 6" id="KW-0378">Hydrolase</keyword>
<dbReference type="Proteomes" id="UP001465668">
    <property type="component" value="Unassembled WGS sequence"/>
</dbReference>
<evidence type="ECO:0000256" key="2">
    <source>
        <dbReference type="ARBA" id="ARBA00022801"/>
    </source>
</evidence>
<accession>A0ABR2Y389</accession>
<dbReference type="EC" id="3.1.1.47" evidence="1"/>
<dbReference type="EMBL" id="JARVKM010000006">
    <property type="protein sequence ID" value="KAK9780507.1"/>
    <property type="molecule type" value="Genomic_DNA"/>
</dbReference>
<sequence>MQLIFLSWCFIVAATEAVAYQFPNLTGPFPVGTTALEVVDYSRTDPLAPSPRPRALMVSLFYPTTRTASTSGKYTIAPDFPPATSTFVDQYIKVAKGTTVSIYTQSYLNAPLASSNFPVLLFGPGFGGSRLGYTAELEDLASHGWIIVAVDHTYDALVVEFPDGTLVQALTEDPGNFPGGLARLTEIRAEDLQSVVSALKNATVLEQIPALKTCNGTAHLHLDQVGAFGHSLGGATAAQAMLDSDTFTCGANFDGSMWGEATNTSLDKPFLQVTAAAHNQTNDASWAEFWEQLKGFRREIAVNGTVHYSFSDIPLIRDILGDVFPANQSSFYGSLTGERLIEIETATMDAFFGYCFKGRPSSDLDNLVGPAYPELFFDP</sequence>
<evidence type="ECO:0000313" key="6">
    <source>
        <dbReference type="EMBL" id="KAK9780507.1"/>
    </source>
</evidence>
<reference evidence="6 7" key="1">
    <citation type="submission" date="2024-02" db="EMBL/GenBank/DDBJ databases">
        <title>First draft genome assembly of two strains of Seiridium cardinale.</title>
        <authorList>
            <person name="Emiliani G."/>
            <person name="Scali E."/>
        </authorList>
    </citation>
    <scope>NUCLEOTIDE SEQUENCE [LARGE SCALE GENOMIC DNA]</scope>
    <source>
        <strain evidence="6 7">BM-138-000479</strain>
    </source>
</reference>
<proteinExistence type="predicted"/>
<evidence type="ECO:0000256" key="4">
    <source>
        <dbReference type="ARBA" id="ARBA00023098"/>
    </source>
</evidence>
<dbReference type="Pfam" id="PF03403">
    <property type="entry name" value="PAF-AH_p_II"/>
    <property type="match status" value="2"/>
</dbReference>
<feature type="signal peptide" evidence="5">
    <location>
        <begin position="1"/>
        <end position="19"/>
    </location>
</feature>
<keyword evidence="3" id="KW-0442">Lipid degradation</keyword>
<dbReference type="SUPFAM" id="SSF53474">
    <property type="entry name" value="alpha/beta-Hydrolases"/>
    <property type="match status" value="1"/>
</dbReference>
<keyword evidence="7" id="KW-1185">Reference proteome</keyword>
<organism evidence="6 7">
    <name type="scientific">Seiridium cardinale</name>
    <dbReference type="NCBI Taxonomy" id="138064"/>
    <lineage>
        <taxon>Eukaryota</taxon>
        <taxon>Fungi</taxon>
        <taxon>Dikarya</taxon>
        <taxon>Ascomycota</taxon>
        <taxon>Pezizomycotina</taxon>
        <taxon>Sordariomycetes</taxon>
        <taxon>Xylariomycetidae</taxon>
        <taxon>Amphisphaeriales</taxon>
        <taxon>Sporocadaceae</taxon>
        <taxon>Seiridium</taxon>
    </lineage>
</organism>